<reference evidence="2 3" key="1">
    <citation type="submission" date="2024-03" db="EMBL/GenBank/DDBJ databases">
        <title>Actinomycetospora sp. OC33-EN07, a novel actinomycete isolated from wild orchid (Aerides multiflora).</title>
        <authorList>
            <person name="Suriyachadkun C."/>
        </authorList>
    </citation>
    <scope>NUCLEOTIDE SEQUENCE [LARGE SCALE GENOMIC DNA]</scope>
    <source>
        <strain evidence="2 3">OC33-EN07</strain>
    </source>
</reference>
<dbReference type="RefSeq" id="WP_337704414.1">
    <property type="nucleotide sequence ID" value="NZ_JBBEGM010000007.1"/>
</dbReference>
<gene>
    <name evidence="2" type="ORF">WCD58_17935</name>
</gene>
<sequence>MAHDTGDGTPRTGRRRIVEPGEPAGDLAARLHLDDPTLQQRYRADLARVRDAELRAEVDTEGVRLH</sequence>
<evidence type="ECO:0000313" key="2">
    <source>
        <dbReference type="EMBL" id="MEJ2863054.1"/>
    </source>
</evidence>
<evidence type="ECO:0000256" key="1">
    <source>
        <dbReference type="SAM" id="MobiDB-lite"/>
    </source>
</evidence>
<accession>A0ABU8M844</accession>
<evidence type="ECO:0000313" key="3">
    <source>
        <dbReference type="Proteomes" id="UP001369736"/>
    </source>
</evidence>
<proteinExistence type="predicted"/>
<name>A0ABU8M844_9PSEU</name>
<keyword evidence="3" id="KW-1185">Reference proteome</keyword>
<organism evidence="2 3">
    <name type="scientific">Actinomycetospora flava</name>
    <dbReference type="NCBI Taxonomy" id="3129232"/>
    <lineage>
        <taxon>Bacteria</taxon>
        <taxon>Bacillati</taxon>
        <taxon>Actinomycetota</taxon>
        <taxon>Actinomycetes</taxon>
        <taxon>Pseudonocardiales</taxon>
        <taxon>Pseudonocardiaceae</taxon>
        <taxon>Actinomycetospora</taxon>
    </lineage>
</organism>
<dbReference type="Proteomes" id="UP001369736">
    <property type="component" value="Unassembled WGS sequence"/>
</dbReference>
<feature type="region of interest" description="Disordered" evidence="1">
    <location>
        <begin position="1"/>
        <end position="23"/>
    </location>
</feature>
<comment type="caution">
    <text evidence="2">The sequence shown here is derived from an EMBL/GenBank/DDBJ whole genome shotgun (WGS) entry which is preliminary data.</text>
</comment>
<dbReference type="EMBL" id="JBBEGM010000007">
    <property type="protein sequence ID" value="MEJ2863054.1"/>
    <property type="molecule type" value="Genomic_DNA"/>
</dbReference>
<protein>
    <submittedName>
        <fullName evidence="2">Uncharacterized protein</fullName>
    </submittedName>
</protein>